<proteinExistence type="inferred from homology"/>
<organism evidence="14">
    <name type="scientific">Capitella teleta</name>
    <name type="common">Polychaete worm</name>
    <dbReference type="NCBI Taxonomy" id="283909"/>
    <lineage>
        <taxon>Eukaryota</taxon>
        <taxon>Metazoa</taxon>
        <taxon>Spiralia</taxon>
        <taxon>Lophotrochozoa</taxon>
        <taxon>Annelida</taxon>
        <taxon>Polychaeta</taxon>
        <taxon>Sedentaria</taxon>
        <taxon>Scolecida</taxon>
        <taxon>Capitellidae</taxon>
        <taxon>Capitella</taxon>
    </lineage>
</organism>
<dbReference type="EMBL" id="KB299137">
    <property type="protein sequence ID" value="ELU08340.1"/>
    <property type="molecule type" value="Genomic_DNA"/>
</dbReference>
<dbReference type="PANTHER" id="PTHR13113:SF1">
    <property type="entry name" value="EVOLUTIONARILY CONSERVED SIGNALING INTERMEDIATE IN TOLL PATHWAY, MITOCHONDRIAL"/>
    <property type="match status" value="1"/>
</dbReference>
<dbReference type="Gene3D" id="1.25.40.10">
    <property type="entry name" value="Tetratricopeptide repeat domain"/>
    <property type="match status" value="1"/>
</dbReference>
<comment type="subcellular location">
    <subcellularLocation>
        <location evidence="3">Cytoplasm</location>
    </subcellularLocation>
    <subcellularLocation>
        <location evidence="2">Mitochondrion</location>
    </subcellularLocation>
    <subcellularLocation>
        <location evidence="1">Nucleus</location>
    </subcellularLocation>
</comment>
<evidence type="ECO:0000256" key="5">
    <source>
        <dbReference type="ARBA" id="ARBA00019998"/>
    </source>
</evidence>
<reference evidence="15" key="3">
    <citation type="submission" date="2015-06" db="UniProtKB">
        <authorList>
            <consortium name="EnsemblMetazoa"/>
        </authorList>
    </citation>
    <scope>IDENTIFICATION</scope>
</reference>
<dbReference type="OrthoDB" id="10064298at2759"/>
<accession>R7UQ55</accession>
<dbReference type="Proteomes" id="UP000014760">
    <property type="component" value="Unassembled WGS sequence"/>
</dbReference>
<keyword evidence="6" id="KW-0963">Cytoplasm</keyword>
<dbReference type="AlphaFoldDB" id="R7UQ55"/>
<dbReference type="InterPro" id="IPR029342">
    <property type="entry name" value="ECIST_C"/>
</dbReference>
<keyword evidence="10" id="KW-0496">Mitochondrion</keyword>
<evidence type="ECO:0000256" key="3">
    <source>
        <dbReference type="ARBA" id="ARBA00004496"/>
    </source>
</evidence>
<dbReference type="InterPro" id="IPR011990">
    <property type="entry name" value="TPR-like_helical_dom_sf"/>
</dbReference>
<keyword evidence="8" id="KW-0391">Immunity</keyword>
<evidence type="ECO:0000256" key="8">
    <source>
        <dbReference type="ARBA" id="ARBA00022859"/>
    </source>
</evidence>
<evidence type="ECO:0000256" key="11">
    <source>
        <dbReference type="ARBA" id="ARBA00023242"/>
    </source>
</evidence>
<comment type="similarity">
    <text evidence="4">Belongs to the ECSIT family.</text>
</comment>
<dbReference type="InterPro" id="IPR010418">
    <property type="entry name" value="ECSIT"/>
</dbReference>
<gene>
    <name evidence="14" type="ORF">CAPTEDRAFT_163254</name>
</gene>
<reference evidence="14 16" key="2">
    <citation type="journal article" date="2013" name="Nature">
        <title>Insights into bilaterian evolution from three spiralian genomes.</title>
        <authorList>
            <person name="Simakov O."/>
            <person name="Marletaz F."/>
            <person name="Cho S.J."/>
            <person name="Edsinger-Gonzales E."/>
            <person name="Havlak P."/>
            <person name="Hellsten U."/>
            <person name="Kuo D.H."/>
            <person name="Larsson T."/>
            <person name="Lv J."/>
            <person name="Arendt D."/>
            <person name="Savage R."/>
            <person name="Osoegawa K."/>
            <person name="de Jong P."/>
            <person name="Grimwood J."/>
            <person name="Chapman J.A."/>
            <person name="Shapiro H."/>
            <person name="Aerts A."/>
            <person name="Otillar R.P."/>
            <person name="Terry A.Y."/>
            <person name="Boore J.L."/>
            <person name="Grigoriev I.V."/>
            <person name="Lindberg D.R."/>
            <person name="Seaver E.C."/>
            <person name="Weisblat D.A."/>
            <person name="Putnam N.H."/>
            <person name="Rokhsar D.S."/>
        </authorList>
    </citation>
    <scope>NUCLEOTIDE SEQUENCE</scope>
    <source>
        <strain evidence="14 16">I ESC-2004</strain>
    </source>
</reference>
<name>R7UQ55_CAPTE</name>
<keyword evidence="11" id="KW-0539">Nucleus</keyword>
<sequence length="404" mass="47005">MASLQLRRCLLCFSRPASPFSRAVHTSPRLLHLMDARDPNQEKKEKKLIVHHAKQYFDEMAQKARDKKTFIAAVSKYLDHENVYRRGHVEFVYASLEKMKEFNVHRDLETYKKILDLFPKEKLKPQSSWQAELMHYPKQQQCAIDLLEHMEENGVIPDDDMGYALINIFSQRSHVFRRYQRMMYWLPKFKHQNPYPVPRDLPNDNVELAKLALARMAVDLENEISVFQTDDLESAADKTFIVSAQSQTQRDLITSLPKGQSVTVEGGFITYLRYKSFIYFVLKAEKTKKAKDFENITGKRKDNASTFWNYFEDEQPSELAIRPSVHEQEDGTVLAMCITGTSSKDSLASWLKYLEVENPNLSNTPVVFLLKSPTEGKQNYAEEEDEEEEEVKRLEEARKTISDG</sequence>
<keyword evidence="9" id="KW-0809">Transit peptide</keyword>
<dbReference type="GO" id="GO:0005739">
    <property type="term" value="C:mitochondrion"/>
    <property type="evidence" value="ECO:0007669"/>
    <property type="project" value="UniProtKB-SubCell"/>
</dbReference>
<evidence type="ECO:0000256" key="10">
    <source>
        <dbReference type="ARBA" id="ARBA00023128"/>
    </source>
</evidence>
<evidence type="ECO:0000313" key="14">
    <source>
        <dbReference type="EMBL" id="ELU08340.1"/>
    </source>
</evidence>
<dbReference type="FunCoup" id="R7UQ55">
    <property type="interactions" value="624"/>
</dbReference>
<evidence type="ECO:0000256" key="6">
    <source>
        <dbReference type="ARBA" id="ARBA00022490"/>
    </source>
</evidence>
<dbReference type="Pfam" id="PF14784">
    <property type="entry name" value="ECSIT_C"/>
    <property type="match status" value="1"/>
</dbReference>
<dbReference type="GO" id="GO:0005634">
    <property type="term" value="C:nucleus"/>
    <property type="evidence" value="ECO:0007669"/>
    <property type="project" value="UniProtKB-SubCell"/>
</dbReference>
<evidence type="ECO:0000256" key="4">
    <source>
        <dbReference type="ARBA" id="ARBA00007674"/>
    </source>
</evidence>
<evidence type="ECO:0000259" key="13">
    <source>
        <dbReference type="SMART" id="SM01284"/>
    </source>
</evidence>
<evidence type="ECO:0000313" key="15">
    <source>
        <dbReference type="EnsemblMetazoa" id="CapteP163254"/>
    </source>
</evidence>
<dbReference type="GO" id="GO:0007178">
    <property type="term" value="P:cell surface receptor protein serine/threonine kinase signaling pathway"/>
    <property type="evidence" value="ECO:0007669"/>
    <property type="project" value="TreeGrafter"/>
</dbReference>
<keyword evidence="16" id="KW-1185">Reference proteome</keyword>
<dbReference type="OMA" id="GPFHIWL"/>
<dbReference type="SMART" id="SM01284">
    <property type="entry name" value="ECSIT_Cterm"/>
    <property type="match status" value="1"/>
</dbReference>
<feature type="compositionally biased region" description="Basic and acidic residues" evidence="12">
    <location>
        <begin position="390"/>
        <end position="404"/>
    </location>
</feature>
<evidence type="ECO:0000256" key="1">
    <source>
        <dbReference type="ARBA" id="ARBA00004123"/>
    </source>
</evidence>
<dbReference type="PANTHER" id="PTHR13113">
    <property type="entry name" value="ECSIT EVOLUTIONARILY CONSERVED SIGNALING INTERMEDIATE IN TOLL PATHWAYS"/>
    <property type="match status" value="1"/>
</dbReference>
<reference evidence="16" key="1">
    <citation type="submission" date="2012-12" db="EMBL/GenBank/DDBJ databases">
        <authorList>
            <person name="Hellsten U."/>
            <person name="Grimwood J."/>
            <person name="Chapman J.A."/>
            <person name="Shapiro H."/>
            <person name="Aerts A."/>
            <person name="Otillar R.P."/>
            <person name="Terry A.Y."/>
            <person name="Boore J.L."/>
            <person name="Simakov O."/>
            <person name="Marletaz F."/>
            <person name="Cho S.-J."/>
            <person name="Edsinger-Gonzales E."/>
            <person name="Havlak P."/>
            <person name="Kuo D.-H."/>
            <person name="Larsson T."/>
            <person name="Lv J."/>
            <person name="Arendt D."/>
            <person name="Savage R."/>
            <person name="Osoegawa K."/>
            <person name="de Jong P."/>
            <person name="Lindberg D.R."/>
            <person name="Seaver E.C."/>
            <person name="Weisblat D.A."/>
            <person name="Putnam N.H."/>
            <person name="Grigoriev I.V."/>
            <person name="Rokhsar D.S."/>
        </authorList>
    </citation>
    <scope>NUCLEOTIDE SEQUENCE</scope>
    <source>
        <strain evidence="16">I ESC-2004</strain>
    </source>
</reference>
<keyword evidence="7" id="KW-0399">Innate immunity</keyword>
<dbReference type="HOGENOM" id="CLU_046917_1_0_1"/>
<dbReference type="GO" id="GO:0045087">
    <property type="term" value="P:innate immune response"/>
    <property type="evidence" value="ECO:0007669"/>
    <property type="project" value="UniProtKB-KW"/>
</dbReference>
<dbReference type="Pfam" id="PF06239">
    <property type="entry name" value="ECSIT_N"/>
    <property type="match status" value="1"/>
</dbReference>
<protein>
    <recommendedName>
        <fullName evidence="5">Evolutionarily conserved signaling intermediate in Toll pathway, mitochondrial</fullName>
    </recommendedName>
</protein>
<evidence type="ECO:0000256" key="2">
    <source>
        <dbReference type="ARBA" id="ARBA00004173"/>
    </source>
</evidence>
<dbReference type="STRING" id="283909.R7UQ55"/>
<evidence type="ECO:0000256" key="12">
    <source>
        <dbReference type="SAM" id="MobiDB-lite"/>
    </source>
</evidence>
<evidence type="ECO:0000313" key="16">
    <source>
        <dbReference type="Proteomes" id="UP000014760"/>
    </source>
</evidence>
<feature type="region of interest" description="Disordered" evidence="12">
    <location>
        <begin position="374"/>
        <end position="404"/>
    </location>
</feature>
<dbReference type="EMBL" id="AMQN01001065">
    <property type="status" value="NOT_ANNOTATED_CDS"/>
    <property type="molecule type" value="Genomic_DNA"/>
</dbReference>
<evidence type="ECO:0000256" key="7">
    <source>
        <dbReference type="ARBA" id="ARBA00022588"/>
    </source>
</evidence>
<dbReference type="EnsemblMetazoa" id="CapteT163254">
    <property type="protein sequence ID" value="CapteP163254"/>
    <property type="gene ID" value="CapteG163254"/>
</dbReference>
<feature type="domain" description="ECSIT C-terminal" evidence="13">
    <location>
        <begin position="246"/>
        <end position="371"/>
    </location>
</feature>
<evidence type="ECO:0000256" key="9">
    <source>
        <dbReference type="ARBA" id="ARBA00022946"/>
    </source>
</evidence>
<dbReference type="InterPro" id="IPR046448">
    <property type="entry name" value="ECSIT_N"/>
</dbReference>